<organism evidence="1 2">
    <name type="scientific">Arcicella rosea</name>
    <dbReference type="NCBI Taxonomy" id="502909"/>
    <lineage>
        <taxon>Bacteria</taxon>
        <taxon>Pseudomonadati</taxon>
        <taxon>Bacteroidota</taxon>
        <taxon>Cytophagia</taxon>
        <taxon>Cytophagales</taxon>
        <taxon>Flectobacillaceae</taxon>
        <taxon>Arcicella</taxon>
    </lineage>
</organism>
<dbReference type="EMBL" id="JACHKT010000003">
    <property type="protein sequence ID" value="MBB6001934.1"/>
    <property type="molecule type" value="Genomic_DNA"/>
</dbReference>
<dbReference type="RefSeq" id="WP_184129960.1">
    <property type="nucleotide sequence ID" value="NZ_JACHKT010000003.1"/>
</dbReference>
<gene>
    <name evidence="1" type="ORF">HNP25_000583</name>
</gene>
<dbReference type="Proteomes" id="UP000524404">
    <property type="component" value="Unassembled WGS sequence"/>
</dbReference>
<protein>
    <submittedName>
        <fullName evidence="1">Uncharacterized protein</fullName>
    </submittedName>
</protein>
<keyword evidence="2" id="KW-1185">Reference proteome</keyword>
<dbReference type="InterPro" id="IPR046167">
    <property type="entry name" value="DUF6169"/>
</dbReference>
<sequence length="159" mass="19519">MLLEQYKPYEIRLLKQTQDEFVFSFTTDYSIDYIATFKRADVHFNDKCYHSFNIYEFGFFNQQELGTIKDYRIRDTIHKILDFFMQENGHSIIYICDNLDENLEVRNYLFKKWIGFYNNQNYNTYFKKIKLTYYETYIGIISPIEDIGFTEYIKYLEIV</sequence>
<dbReference type="AlphaFoldDB" id="A0A841EI71"/>
<accession>A0A841EI71</accession>
<reference evidence="1 2" key="1">
    <citation type="submission" date="2020-08" db="EMBL/GenBank/DDBJ databases">
        <title>Functional genomics of gut bacteria from endangered species of beetles.</title>
        <authorList>
            <person name="Carlos-Shanley C."/>
        </authorList>
    </citation>
    <scope>NUCLEOTIDE SEQUENCE [LARGE SCALE GENOMIC DNA]</scope>
    <source>
        <strain evidence="1 2">S00070</strain>
    </source>
</reference>
<proteinExistence type="predicted"/>
<comment type="caution">
    <text evidence="1">The sequence shown here is derived from an EMBL/GenBank/DDBJ whole genome shotgun (WGS) entry which is preliminary data.</text>
</comment>
<dbReference type="Pfam" id="PF19666">
    <property type="entry name" value="DUF6169"/>
    <property type="match status" value="1"/>
</dbReference>
<evidence type="ECO:0000313" key="2">
    <source>
        <dbReference type="Proteomes" id="UP000524404"/>
    </source>
</evidence>
<name>A0A841EI71_9BACT</name>
<evidence type="ECO:0000313" key="1">
    <source>
        <dbReference type="EMBL" id="MBB6001934.1"/>
    </source>
</evidence>